<evidence type="ECO:0000256" key="5">
    <source>
        <dbReference type="ARBA" id="ARBA00037941"/>
    </source>
</evidence>
<evidence type="ECO:0000313" key="8">
    <source>
        <dbReference type="Proteomes" id="UP000585437"/>
    </source>
</evidence>
<name>A0A7X0JJL7_9HYPH</name>
<proteinExistence type="inferred from homology"/>
<reference evidence="7 8" key="1">
    <citation type="submission" date="2020-08" db="EMBL/GenBank/DDBJ databases">
        <title>The Agave Microbiome: Exploring the role of microbial communities in plant adaptations to desert environments.</title>
        <authorList>
            <person name="Partida-Martinez L.P."/>
        </authorList>
    </citation>
    <scope>NUCLEOTIDE SEQUENCE [LARGE SCALE GENOMIC DNA]</scope>
    <source>
        <strain evidence="7 8">AS3.12</strain>
    </source>
</reference>
<organism evidence="7 8">
    <name type="scientific">Rhizobium soli</name>
    <dbReference type="NCBI Taxonomy" id="424798"/>
    <lineage>
        <taxon>Bacteria</taxon>
        <taxon>Pseudomonadati</taxon>
        <taxon>Pseudomonadota</taxon>
        <taxon>Alphaproteobacteria</taxon>
        <taxon>Hyphomicrobiales</taxon>
        <taxon>Rhizobiaceae</taxon>
        <taxon>Rhizobium/Agrobacterium group</taxon>
        <taxon>Rhizobium</taxon>
    </lineage>
</organism>
<dbReference type="Gene3D" id="3.50.50.60">
    <property type="entry name" value="FAD/NAD(P)-binding domain"/>
    <property type="match status" value="1"/>
</dbReference>
<dbReference type="PANTHER" id="PTHR43104:SF4">
    <property type="entry name" value="L-2-HYDROXYGLUTARATE DEHYDROGENASE, MITOCHONDRIAL"/>
    <property type="match status" value="1"/>
</dbReference>
<evidence type="ECO:0000256" key="1">
    <source>
        <dbReference type="ARBA" id="ARBA00001974"/>
    </source>
</evidence>
<protein>
    <submittedName>
        <fullName evidence="7">L-2-hydroxyglutarate oxidase LhgO</fullName>
    </submittedName>
</protein>
<dbReference type="SUPFAM" id="SSF51905">
    <property type="entry name" value="FAD/NAD(P)-binding domain"/>
    <property type="match status" value="1"/>
</dbReference>
<keyword evidence="2" id="KW-0285">Flavoprotein</keyword>
<evidence type="ECO:0000313" key="7">
    <source>
        <dbReference type="EMBL" id="MBB6507866.1"/>
    </source>
</evidence>
<evidence type="ECO:0000259" key="6">
    <source>
        <dbReference type="Pfam" id="PF01266"/>
    </source>
</evidence>
<keyword evidence="4" id="KW-0560">Oxidoreductase</keyword>
<dbReference type="InterPro" id="IPR036188">
    <property type="entry name" value="FAD/NAD-bd_sf"/>
</dbReference>
<dbReference type="AlphaFoldDB" id="A0A7X0JJL7"/>
<dbReference type="GO" id="GO:0047545">
    <property type="term" value="F:(S)-2-hydroxyglutarate dehydrogenase activity"/>
    <property type="evidence" value="ECO:0007669"/>
    <property type="project" value="TreeGrafter"/>
</dbReference>
<gene>
    <name evidence="7" type="ORF">F4695_001198</name>
</gene>
<dbReference type="PANTHER" id="PTHR43104">
    <property type="entry name" value="L-2-HYDROXYGLUTARATE DEHYDROGENASE, MITOCHONDRIAL"/>
    <property type="match status" value="1"/>
</dbReference>
<comment type="cofactor">
    <cofactor evidence="1">
        <name>FAD</name>
        <dbReference type="ChEBI" id="CHEBI:57692"/>
    </cofactor>
</comment>
<comment type="caution">
    <text evidence="7">The sequence shown here is derived from an EMBL/GenBank/DDBJ whole genome shotgun (WGS) entry which is preliminary data.</text>
</comment>
<evidence type="ECO:0000256" key="4">
    <source>
        <dbReference type="ARBA" id="ARBA00023002"/>
    </source>
</evidence>
<dbReference type="Gene3D" id="3.30.9.10">
    <property type="entry name" value="D-Amino Acid Oxidase, subunit A, domain 2"/>
    <property type="match status" value="1"/>
</dbReference>
<dbReference type="RefSeq" id="WP_210311751.1">
    <property type="nucleotide sequence ID" value="NZ_JACHBU010000002.1"/>
</dbReference>
<sequence>MAEILELDCVVIGGGVVGLAIARRLALSGREVIVLEAESLTGSITSARNSEVIHAGLYYATGSLKASLSVSGKHSIYQYCEERGIPHRRCGKLVIAASDAEVAYLDKLLKQAWANGVEDCRLIDGAELAAMEPHIRGFKALLSPSTGIIDSHRLMEAYIADIENHGGSIVLNSPVLGGTLRDDSVRLSVGGADPVDVDAKLVVNAAGLGAWGISAGLEGLNPTTIPERHYAKGSYFSLSARAPAQRLIYPVPEPGGLGVHLTLDMAGQARFGPDVEWVETIDYDVDPDRSQKFYSAIRRYWPGLADGTLVPAYSGIRPKVVGPKKGGGGDFMIQGPKQTGHPGYAALYGMESPGLTSSMAIAEYLEKLMY</sequence>
<evidence type="ECO:0000256" key="3">
    <source>
        <dbReference type="ARBA" id="ARBA00022827"/>
    </source>
</evidence>
<dbReference type="EMBL" id="JACHBU010000002">
    <property type="protein sequence ID" value="MBB6507866.1"/>
    <property type="molecule type" value="Genomic_DNA"/>
</dbReference>
<dbReference type="Proteomes" id="UP000585437">
    <property type="component" value="Unassembled WGS sequence"/>
</dbReference>
<feature type="domain" description="FAD dependent oxidoreductase" evidence="6">
    <location>
        <begin position="8"/>
        <end position="366"/>
    </location>
</feature>
<evidence type="ECO:0000256" key="2">
    <source>
        <dbReference type="ARBA" id="ARBA00022630"/>
    </source>
</evidence>
<accession>A0A7X0JJL7</accession>
<keyword evidence="8" id="KW-1185">Reference proteome</keyword>
<dbReference type="InterPro" id="IPR006076">
    <property type="entry name" value="FAD-dep_OxRdtase"/>
</dbReference>
<comment type="similarity">
    <text evidence="5">Belongs to the L2HGDH family.</text>
</comment>
<keyword evidence="3" id="KW-0274">FAD</keyword>
<dbReference type="Pfam" id="PF01266">
    <property type="entry name" value="DAO"/>
    <property type="match status" value="1"/>
</dbReference>